<keyword evidence="2" id="KW-1185">Reference proteome</keyword>
<protein>
    <submittedName>
        <fullName evidence="1">Uncharacterized protein</fullName>
    </submittedName>
</protein>
<dbReference type="Proteomes" id="UP000006727">
    <property type="component" value="Chromosome 15"/>
</dbReference>
<reference evidence="1 2" key="2">
    <citation type="journal article" date="2018" name="Plant J.">
        <title>The Physcomitrella patens chromosome-scale assembly reveals moss genome structure and evolution.</title>
        <authorList>
            <person name="Lang D."/>
            <person name="Ullrich K.K."/>
            <person name="Murat F."/>
            <person name="Fuchs J."/>
            <person name="Jenkins J."/>
            <person name="Haas F.B."/>
            <person name="Piednoel M."/>
            <person name="Gundlach H."/>
            <person name="Van Bel M."/>
            <person name="Meyberg R."/>
            <person name="Vives C."/>
            <person name="Morata J."/>
            <person name="Symeonidi A."/>
            <person name="Hiss M."/>
            <person name="Muchero W."/>
            <person name="Kamisugi Y."/>
            <person name="Saleh O."/>
            <person name="Blanc G."/>
            <person name="Decker E.L."/>
            <person name="van Gessel N."/>
            <person name="Grimwood J."/>
            <person name="Hayes R.D."/>
            <person name="Graham S.W."/>
            <person name="Gunter L.E."/>
            <person name="McDaniel S.F."/>
            <person name="Hoernstein S.N.W."/>
            <person name="Larsson A."/>
            <person name="Li F.W."/>
            <person name="Perroud P.F."/>
            <person name="Phillips J."/>
            <person name="Ranjan P."/>
            <person name="Rokshar D.S."/>
            <person name="Rothfels C.J."/>
            <person name="Schneider L."/>
            <person name="Shu S."/>
            <person name="Stevenson D.W."/>
            <person name="Thummler F."/>
            <person name="Tillich M."/>
            <person name="Villarreal Aguilar J.C."/>
            <person name="Widiez T."/>
            <person name="Wong G.K."/>
            <person name="Wymore A."/>
            <person name="Zhang Y."/>
            <person name="Zimmer A.D."/>
            <person name="Quatrano R.S."/>
            <person name="Mayer K.F.X."/>
            <person name="Goodstein D."/>
            <person name="Casacuberta J.M."/>
            <person name="Vandepoele K."/>
            <person name="Reski R."/>
            <person name="Cuming A.C."/>
            <person name="Tuskan G.A."/>
            <person name="Maumus F."/>
            <person name="Salse J."/>
            <person name="Schmutz J."/>
            <person name="Rensing S.A."/>
        </authorList>
    </citation>
    <scope>NUCLEOTIDE SEQUENCE [LARGE SCALE GENOMIC DNA]</scope>
    <source>
        <strain evidence="1 2">cv. Gransden 2004</strain>
    </source>
</reference>
<dbReference type="EnsemblPlants" id="Pp3c15_18170V3.2">
    <property type="protein sequence ID" value="Pp3c15_18170V3.2"/>
    <property type="gene ID" value="Pp3c15_18170"/>
</dbReference>
<reference evidence="1 2" key="1">
    <citation type="journal article" date="2008" name="Science">
        <title>The Physcomitrella genome reveals evolutionary insights into the conquest of land by plants.</title>
        <authorList>
            <person name="Rensing S."/>
            <person name="Lang D."/>
            <person name="Zimmer A."/>
            <person name="Terry A."/>
            <person name="Salamov A."/>
            <person name="Shapiro H."/>
            <person name="Nishiyama T."/>
            <person name="Perroud P.-F."/>
            <person name="Lindquist E."/>
            <person name="Kamisugi Y."/>
            <person name="Tanahashi T."/>
            <person name="Sakakibara K."/>
            <person name="Fujita T."/>
            <person name="Oishi K."/>
            <person name="Shin-I T."/>
            <person name="Kuroki Y."/>
            <person name="Toyoda A."/>
            <person name="Suzuki Y."/>
            <person name="Hashimoto A."/>
            <person name="Yamaguchi K."/>
            <person name="Sugano A."/>
            <person name="Kohara Y."/>
            <person name="Fujiyama A."/>
            <person name="Anterola A."/>
            <person name="Aoki S."/>
            <person name="Ashton N."/>
            <person name="Barbazuk W.B."/>
            <person name="Barker E."/>
            <person name="Bennetzen J."/>
            <person name="Bezanilla M."/>
            <person name="Blankenship R."/>
            <person name="Cho S.H."/>
            <person name="Dutcher S."/>
            <person name="Estelle M."/>
            <person name="Fawcett J.A."/>
            <person name="Gundlach H."/>
            <person name="Hanada K."/>
            <person name="Heyl A."/>
            <person name="Hicks K.A."/>
            <person name="Hugh J."/>
            <person name="Lohr M."/>
            <person name="Mayer K."/>
            <person name="Melkozernov A."/>
            <person name="Murata T."/>
            <person name="Nelson D."/>
            <person name="Pils B."/>
            <person name="Prigge M."/>
            <person name="Reiss B."/>
            <person name="Renner T."/>
            <person name="Rombauts S."/>
            <person name="Rushton P."/>
            <person name="Sanderfoot A."/>
            <person name="Schween G."/>
            <person name="Shiu S.-H."/>
            <person name="Stueber K."/>
            <person name="Theodoulou F.L."/>
            <person name="Tu H."/>
            <person name="Van de Peer Y."/>
            <person name="Verrier P.J."/>
            <person name="Waters E."/>
            <person name="Wood A."/>
            <person name="Yang L."/>
            <person name="Cove D."/>
            <person name="Cuming A."/>
            <person name="Hasebe M."/>
            <person name="Lucas S."/>
            <person name="Mishler D.B."/>
            <person name="Reski R."/>
            <person name="Grigoriev I."/>
            <person name="Quatrano R.S."/>
            <person name="Boore J.L."/>
        </authorList>
    </citation>
    <scope>NUCLEOTIDE SEQUENCE [LARGE SCALE GENOMIC DNA]</scope>
    <source>
        <strain evidence="1 2">cv. Gransden 2004</strain>
    </source>
</reference>
<evidence type="ECO:0000313" key="2">
    <source>
        <dbReference type="Proteomes" id="UP000006727"/>
    </source>
</evidence>
<dbReference type="AlphaFoldDB" id="A0A7I4B494"/>
<sequence length="42" mass="4634">MEAWSCSMILSDGSSKQASSLYSTMWKSHLGSCRQVGVMILH</sequence>
<organism evidence="1 2">
    <name type="scientific">Physcomitrium patens</name>
    <name type="common">Spreading-leaved earth moss</name>
    <name type="synonym">Physcomitrella patens</name>
    <dbReference type="NCBI Taxonomy" id="3218"/>
    <lineage>
        <taxon>Eukaryota</taxon>
        <taxon>Viridiplantae</taxon>
        <taxon>Streptophyta</taxon>
        <taxon>Embryophyta</taxon>
        <taxon>Bryophyta</taxon>
        <taxon>Bryophytina</taxon>
        <taxon>Bryopsida</taxon>
        <taxon>Funariidae</taxon>
        <taxon>Funariales</taxon>
        <taxon>Funariaceae</taxon>
        <taxon>Physcomitrium</taxon>
    </lineage>
</organism>
<evidence type="ECO:0000313" key="1">
    <source>
        <dbReference type="EnsemblPlants" id="Pp3c15_18170V3.2"/>
    </source>
</evidence>
<dbReference type="EMBL" id="ABEU02000015">
    <property type="status" value="NOT_ANNOTATED_CDS"/>
    <property type="molecule type" value="Genomic_DNA"/>
</dbReference>
<dbReference type="Gramene" id="Pp3c15_18170V3.2">
    <property type="protein sequence ID" value="Pp3c15_18170V3.2"/>
    <property type="gene ID" value="Pp3c15_18170"/>
</dbReference>
<proteinExistence type="predicted"/>
<name>A0A7I4B494_PHYPA</name>
<accession>A0A7I4B494</accession>
<reference evidence="1" key="3">
    <citation type="submission" date="2020-12" db="UniProtKB">
        <authorList>
            <consortium name="EnsemblPlants"/>
        </authorList>
    </citation>
    <scope>IDENTIFICATION</scope>
</reference>